<dbReference type="RefSeq" id="WP_050022206.1">
    <property type="nucleotide sequence ID" value="NZ_CP009928.1"/>
</dbReference>
<dbReference type="EMBL" id="CP050995">
    <property type="protein sequence ID" value="QIY92326.1"/>
    <property type="molecule type" value="Genomic_DNA"/>
</dbReference>
<gene>
    <name evidence="2" type="ORF">FOB44_17405</name>
    <name evidence="1" type="ORF">OK18_04635</name>
</gene>
<evidence type="ECO:0008006" key="5">
    <source>
        <dbReference type="Google" id="ProtNLM"/>
    </source>
</evidence>
<reference evidence="2 4" key="2">
    <citation type="submission" date="2019-09" db="EMBL/GenBank/DDBJ databases">
        <title>FDA dAtabase for Regulatory Grade micrObial Sequences (FDA-ARGOS): Supporting development and validation of Infectious Disease Dx tests.</title>
        <authorList>
            <person name="Sciortino C."/>
            <person name="Tallon L."/>
            <person name="Sadzewicz L."/>
            <person name="Vavikolanu K."/>
            <person name="Mehta A."/>
            <person name="Aluvathingal J."/>
            <person name="Nadendla S."/>
            <person name="Nandy P."/>
            <person name="Geyer C."/>
            <person name="Yan Y."/>
            <person name="Sichtig H."/>
        </authorList>
    </citation>
    <scope>NUCLEOTIDE SEQUENCE [LARGE SCALE GENOMIC DNA]</scope>
    <source>
        <strain evidence="2 4">FDAARGOS_636</strain>
    </source>
</reference>
<dbReference type="Proteomes" id="UP000035213">
    <property type="component" value="Chromosome"/>
</dbReference>
<keyword evidence="4" id="KW-1185">Reference proteome</keyword>
<dbReference type="AlphaFoldDB" id="A0A0G3LYN6"/>
<dbReference type="OrthoDB" id="799693at2"/>
<dbReference type="EMBL" id="CP009928">
    <property type="protein sequence ID" value="AKK72016.1"/>
    <property type="molecule type" value="Genomic_DNA"/>
</dbReference>
<evidence type="ECO:0000313" key="3">
    <source>
        <dbReference type="Proteomes" id="UP000035213"/>
    </source>
</evidence>
<evidence type="ECO:0000313" key="4">
    <source>
        <dbReference type="Proteomes" id="UP000501570"/>
    </source>
</evidence>
<proteinExistence type="predicted"/>
<reference evidence="1 3" key="1">
    <citation type="submission" date="2014-11" db="EMBL/GenBank/DDBJ databases">
        <authorList>
            <person name="Park G.-S."/>
            <person name="Hong S.-J."/>
            <person name="Jung B.K."/>
            <person name="Khan A.R."/>
            <person name="Kwak Y."/>
            <person name="Shin J.-H."/>
        </authorList>
    </citation>
    <scope>NUCLEOTIDE SEQUENCE [LARGE SCALE GENOMIC DNA]</scope>
    <source>
        <strain evidence="1 3">DSM 27622</strain>
    </source>
</reference>
<dbReference type="PATRIC" id="fig|1324352.5.peg.993"/>
<name>A0A0G3LYN6_CHRGL</name>
<sequence>MGFQSIVHGRIVIENNLDKVREIIQNLGNDEWMLRTEMFGLGISDQTYYEDPVISFGATYKQIEYYWAEFILEFENILRQIDFDTAKIQLETEIMGTYNFFWKSKKDKTSYEKEAKMIETEEWFFGFGNRDRWGLLETDLLEEEIFTIDDFKYPIIDNSSQ</sequence>
<dbReference type="KEGG" id="cgn:OK18_04635"/>
<protein>
    <recommendedName>
        <fullName evidence="5">DUF600 family protein</fullName>
    </recommendedName>
</protein>
<evidence type="ECO:0000313" key="2">
    <source>
        <dbReference type="EMBL" id="QIY92326.1"/>
    </source>
</evidence>
<dbReference type="Proteomes" id="UP000501570">
    <property type="component" value="Chromosome"/>
</dbReference>
<organism evidence="1 3">
    <name type="scientific">Chryseobacterium gallinarum</name>
    <dbReference type="NCBI Taxonomy" id="1324352"/>
    <lineage>
        <taxon>Bacteria</taxon>
        <taxon>Pseudomonadati</taxon>
        <taxon>Bacteroidota</taxon>
        <taxon>Flavobacteriia</taxon>
        <taxon>Flavobacteriales</taxon>
        <taxon>Weeksellaceae</taxon>
        <taxon>Chryseobacterium group</taxon>
        <taxon>Chryseobacterium</taxon>
    </lineage>
</organism>
<evidence type="ECO:0000313" key="1">
    <source>
        <dbReference type="EMBL" id="AKK72016.1"/>
    </source>
</evidence>
<accession>A0A0G3LYN6</accession>